<dbReference type="Proteomes" id="UP000468327">
    <property type="component" value="Unassembled WGS sequence"/>
</dbReference>
<dbReference type="EMBL" id="WPOC01000008">
    <property type="protein sequence ID" value="MVN14998.1"/>
    <property type="molecule type" value="Genomic_DNA"/>
</dbReference>
<evidence type="ECO:0000313" key="2">
    <source>
        <dbReference type="Proteomes" id="UP000468327"/>
    </source>
</evidence>
<dbReference type="AlphaFoldDB" id="A0A6N8IGN8"/>
<accession>A0A6N8IGN8</accession>
<comment type="caution">
    <text evidence="1">The sequence shown here is derived from an EMBL/GenBank/DDBJ whole genome shotgun (WGS) entry which is preliminary data.</text>
</comment>
<proteinExistence type="predicted"/>
<dbReference type="RefSeq" id="WP_157005046.1">
    <property type="nucleotide sequence ID" value="NZ_DBEZYS010000012.1"/>
</dbReference>
<sequence length="100" mass="10779">MSACAAHLAPGTASSGYEPYGIENGPAGAATPHGRNPILYGPREGADFVRCRSCGECLLVLQREQPGILKRDLGVCMADMEAVDPDEEMAIDERECWRAR</sequence>
<keyword evidence="2" id="KW-1185">Reference proteome</keyword>
<evidence type="ECO:0000313" key="1">
    <source>
        <dbReference type="EMBL" id="MVN14998.1"/>
    </source>
</evidence>
<gene>
    <name evidence="1" type="ORF">GO738_06460</name>
</gene>
<reference evidence="1 2" key="1">
    <citation type="submission" date="2019-11" db="EMBL/GenBank/DDBJ databases">
        <title>Whole genome shotgun sequencing (WGS) data from Adlercreutzia equolifaciens ResAG-91, Eggerthella lenta MRI-F36, MRI-F37, MRI-F40, ResAG-49, ResAG-88, ResAG-121, ResAG-145, and Gordonibacter sp. ResAG-5, ResAG-26, ResAG-43, ResAG-50, ResAG-59.</title>
        <authorList>
            <person name="Stoll D.A."/>
            <person name="Danylec N."/>
            <person name="Franz C.M.A.P."/>
            <person name="Huch M."/>
        </authorList>
    </citation>
    <scope>NUCLEOTIDE SEQUENCE [LARGE SCALE GENOMIC DNA]</scope>
    <source>
        <strain evidence="1 2">ResAG-59</strain>
    </source>
</reference>
<name>A0A6N8IGN8_9ACTN</name>
<protein>
    <submittedName>
        <fullName evidence="1">Uncharacterized protein</fullName>
    </submittedName>
</protein>
<organism evidence="1 2">
    <name type="scientific">Gordonibacter urolithinfaciens</name>
    <dbReference type="NCBI Taxonomy" id="1335613"/>
    <lineage>
        <taxon>Bacteria</taxon>
        <taxon>Bacillati</taxon>
        <taxon>Actinomycetota</taxon>
        <taxon>Coriobacteriia</taxon>
        <taxon>Eggerthellales</taxon>
        <taxon>Eggerthellaceae</taxon>
        <taxon>Gordonibacter</taxon>
    </lineage>
</organism>